<evidence type="ECO:0000256" key="9">
    <source>
        <dbReference type="RuleBase" id="RU369115"/>
    </source>
</evidence>
<dbReference type="GO" id="GO:0140315">
    <property type="term" value="F:iron ion sequestering activity"/>
    <property type="evidence" value="ECO:0007669"/>
    <property type="project" value="UniProtKB-UniRule"/>
</dbReference>
<dbReference type="EMBL" id="BJWL01000005">
    <property type="protein sequence ID" value="GFY87658.1"/>
    <property type="molecule type" value="Genomic_DNA"/>
</dbReference>
<sequence length="165" mass="17585">MYDSFEDHPVLKVIDEGDPSRIVSLAMTPEIGKSPLVLSYPKSPLMKVIETDAKVAIVKGEKEEEDEKEALPNPYEAAGASALSFLCGTVMALLQAALILHSTRLIVVIVVLSSIAMALFGGIGAYLGGSSVKVSAARVLFGGWITMGITYGLLKPLDKDRKGYT</sequence>
<evidence type="ECO:0000256" key="2">
    <source>
        <dbReference type="ARBA" id="ARBA00007049"/>
    </source>
</evidence>
<feature type="transmembrane region" description="Helical" evidence="9">
    <location>
        <begin position="77"/>
        <end position="98"/>
    </location>
</feature>
<dbReference type="AlphaFoldDB" id="A0A7J0EMG0"/>
<evidence type="ECO:0000256" key="4">
    <source>
        <dbReference type="ARBA" id="ARBA00022554"/>
    </source>
</evidence>
<comment type="catalytic activity">
    <reaction evidence="8">
        <text>Fe(2+)(in) = Fe(2+)(out)</text>
        <dbReference type="Rhea" id="RHEA:28486"/>
        <dbReference type="ChEBI" id="CHEBI:29033"/>
    </reaction>
    <physiologicalReaction direction="left-to-right" evidence="8">
        <dbReference type="Rhea" id="RHEA:28487"/>
    </physiologicalReaction>
</comment>
<evidence type="ECO:0000256" key="3">
    <source>
        <dbReference type="ARBA" id="ARBA00022496"/>
    </source>
</evidence>
<keyword evidence="9" id="KW-0406">Ion transport</keyword>
<comment type="subcellular location">
    <subcellularLocation>
        <location evidence="1 9">Vacuole membrane</location>
        <topology evidence="1 9">Multi-pass membrane protein</topology>
    </subcellularLocation>
</comment>
<keyword evidence="11" id="KW-1185">Reference proteome</keyword>
<dbReference type="PANTHER" id="PTHR31851">
    <property type="entry name" value="FE(2+)/MN(2+) TRANSPORTER PCL1"/>
    <property type="match status" value="1"/>
</dbReference>
<dbReference type="GO" id="GO:0030026">
    <property type="term" value="P:intracellular manganese ion homeostasis"/>
    <property type="evidence" value="ECO:0007669"/>
    <property type="project" value="InterPro"/>
</dbReference>
<comment type="similarity">
    <text evidence="2 9">Belongs to the CCC1 family.</text>
</comment>
<keyword evidence="3" id="KW-0408">Iron</keyword>
<comment type="caution">
    <text evidence="10">The sequence shown here is derived from an EMBL/GenBank/DDBJ whole genome shotgun (WGS) entry which is preliminary data.</text>
</comment>
<keyword evidence="4 9" id="KW-0926">Vacuole</keyword>
<organism evidence="10 11">
    <name type="scientific">Actinidia rufa</name>
    <dbReference type="NCBI Taxonomy" id="165716"/>
    <lineage>
        <taxon>Eukaryota</taxon>
        <taxon>Viridiplantae</taxon>
        <taxon>Streptophyta</taxon>
        <taxon>Embryophyta</taxon>
        <taxon>Tracheophyta</taxon>
        <taxon>Spermatophyta</taxon>
        <taxon>Magnoliopsida</taxon>
        <taxon>eudicotyledons</taxon>
        <taxon>Gunneridae</taxon>
        <taxon>Pentapetalae</taxon>
        <taxon>asterids</taxon>
        <taxon>Ericales</taxon>
        <taxon>Actinidiaceae</taxon>
        <taxon>Actinidia</taxon>
    </lineage>
</organism>
<evidence type="ECO:0000256" key="1">
    <source>
        <dbReference type="ARBA" id="ARBA00004128"/>
    </source>
</evidence>
<evidence type="ECO:0000256" key="8">
    <source>
        <dbReference type="ARBA" id="ARBA00044464"/>
    </source>
</evidence>
<proteinExistence type="inferred from homology"/>
<evidence type="ECO:0000256" key="5">
    <source>
        <dbReference type="ARBA" id="ARBA00022692"/>
    </source>
</evidence>
<comment type="caution">
    <text evidence="9">Lacks conserved residue(s) required for the propagation of feature annotation.</text>
</comment>
<name>A0A7J0EMG0_9ERIC</name>
<dbReference type="Pfam" id="PF01988">
    <property type="entry name" value="VIT1"/>
    <property type="match status" value="1"/>
</dbReference>
<keyword evidence="9" id="KW-0813">Transport</keyword>
<keyword evidence="3" id="KW-0410">Iron transport</keyword>
<dbReference type="GO" id="GO:0005774">
    <property type="term" value="C:vacuolar membrane"/>
    <property type="evidence" value="ECO:0007669"/>
    <property type="project" value="UniProtKB-SubCell"/>
</dbReference>
<evidence type="ECO:0000313" key="11">
    <source>
        <dbReference type="Proteomes" id="UP000585474"/>
    </source>
</evidence>
<dbReference type="GO" id="GO:0005384">
    <property type="term" value="F:manganese ion transmembrane transporter activity"/>
    <property type="evidence" value="ECO:0007669"/>
    <property type="project" value="InterPro"/>
</dbReference>
<dbReference type="GO" id="GO:0005381">
    <property type="term" value="F:iron ion transmembrane transporter activity"/>
    <property type="evidence" value="ECO:0007669"/>
    <property type="project" value="UniProtKB-UniRule"/>
</dbReference>
<reference evidence="10 11" key="1">
    <citation type="submission" date="2019-07" db="EMBL/GenBank/DDBJ databases">
        <title>De Novo Assembly of kiwifruit Actinidia rufa.</title>
        <authorList>
            <person name="Sugita-Konishi S."/>
            <person name="Sato K."/>
            <person name="Mori E."/>
            <person name="Abe Y."/>
            <person name="Kisaki G."/>
            <person name="Hamano K."/>
            <person name="Suezawa K."/>
            <person name="Otani M."/>
            <person name="Fukuda T."/>
            <person name="Manabe T."/>
            <person name="Gomi K."/>
            <person name="Tabuchi M."/>
            <person name="Akimitsu K."/>
            <person name="Kataoka I."/>
        </authorList>
    </citation>
    <scope>NUCLEOTIDE SEQUENCE [LARGE SCALE GENOMIC DNA]</scope>
    <source>
        <strain evidence="11">cv. Fuchu</strain>
    </source>
</reference>
<evidence type="ECO:0000313" key="10">
    <source>
        <dbReference type="EMBL" id="GFY87658.1"/>
    </source>
</evidence>
<accession>A0A7J0EMG0</accession>
<dbReference type="Proteomes" id="UP000585474">
    <property type="component" value="Unassembled WGS sequence"/>
</dbReference>
<keyword evidence="5 9" id="KW-0812">Transmembrane</keyword>
<evidence type="ECO:0000256" key="7">
    <source>
        <dbReference type="ARBA" id="ARBA00023136"/>
    </source>
</evidence>
<dbReference type="OrthoDB" id="73465at2759"/>
<comment type="function">
    <text evidence="9">Vacuolar Fe(2+) uptake transporter.</text>
</comment>
<protein>
    <recommendedName>
        <fullName evidence="9">Vacuolar iron transporter</fullName>
    </recommendedName>
</protein>
<keyword evidence="7 9" id="KW-0472">Membrane</keyword>
<gene>
    <name evidence="10" type="ORF">Acr_05g0012970</name>
</gene>
<feature type="transmembrane region" description="Helical" evidence="9">
    <location>
        <begin position="135"/>
        <end position="154"/>
    </location>
</feature>
<dbReference type="InterPro" id="IPR008217">
    <property type="entry name" value="Ccc1_fam"/>
</dbReference>
<feature type="transmembrane region" description="Helical" evidence="9">
    <location>
        <begin position="105"/>
        <end position="129"/>
    </location>
</feature>
<keyword evidence="6 9" id="KW-1133">Transmembrane helix</keyword>
<evidence type="ECO:0000256" key="6">
    <source>
        <dbReference type="ARBA" id="ARBA00022989"/>
    </source>
</evidence>